<dbReference type="InterPro" id="IPR052719">
    <property type="entry name" value="CvpA-like"/>
</dbReference>
<keyword evidence="3 6" id="KW-1133">Transmembrane helix</keyword>
<evidence type="ECO:0000256" key="1">
    <source>
        <dbReference type="ARBA" id="ARBA00004141"/>
    </source>
</evidence>
<feature type="region of interest" description="Disordered" evidence="5">
    <location>
        <begin position="162"/>
        <end position="186"/>
    </location>
</feature>
<dbReference type="RefSeq" id="WP_184382258.1">
    <property type="nucleotide sequence ID" value="NZ_JACIDJ010000001.1"/>
</dbReference>
<evidence type="ECO:0000313" key="7">
    <source>
        <dbReference type="EMBL" id="MBB3897333.1"/>
    </source>
</evidence>
<feature type="transmembrane region" description="Helical" evidence="6">
    <location>
        <begin position="60"/>
        <end position="82"/>
    </location>
</feature>
<dbReference type="AlphaFoldDB" id="A0A840AA10"/>
<evidence type="ECO:0000256" key="5">
    <source>
        <dbReference type="SAM" id="MobiDB-lite"/>
    </source>
</evidence>
<evidence type="ECO:0000256" key="3">
    <source>
        <dbReference type="ARBA" id="ARBA00022989"/>
    </source>
</evidence>
<evidence type="ECO:0000256" key="2">
    <source>
        <dbReference type="ARBA" id="ARBA00022692"/>
    </source>
</evidence>
<dbReference type="PANTHER" id="PTHR36926">
    <property type="entry name" value="COLICIN V PRODUCTION PROTEIN"/>
    <property type="match status" value="1"/>
</dbReference>
<feature type="transmembrane region" description="Helical" evidence="6">
    <location>
        <begin position="31"/>
        <end position="48"/>
    </location>
</feature>
<comment type="subcellular location">
    <subcellularLocation>
        <location evidence="1">Membrane</location>
        <topology evidence="1">Multi-pass membrane protein</topology>
    </subcellularLocation>
</comment>
<reference evidence="7 8" key="1">
    <citation type="submission" date="2020-08" db="EMBL/GenBank/DDBJ databases">
        <title>Genomic Encyclopedia of Type Strains, Phase IV (KMG-IV): sequencing the most valuable type-strain genomes for metagenomic binning, comparative biology and taxonomic classification.</title>
        <authorList>
            <person name="Goeker M."/>
        </authorList>
    </citation>
    <scope>NUCLEOTIDE SEQUENCE [LARGE SCALE GENOMIC DNA]</scope>
    <source>
        <strain evidence="7 8">DSM 19979</strain>
    </source>
</reference>
<keyword evidence="4 6" id="KW-0472">Membrane</keyword>
<sequence>MTWVDGVLLFVMVISAILSLLRGFVQEFLGVAAWIGAAFTAFALQESLTPLLAGVVEPDWLADAIVIGGTFLVVLIVLKLVIHAIAGRVQDSALGGLDRSLGALFGLARGAFLAVLAYVIAGLFVPAVDRWPEPVRDAMALPYVVEGARWLADRLPQEYRPRIAEPPERRMPTQDDLLRPPARDRI</sequence>
<keyword evidence="8" id="KW-1185">Reference proteome</keyword>
<dbReference type="GO" id="GO:0016020">
    <property type="term" value="C:membrane"/>
    <property type="evidence" value="ECO:0007669"/>
    <property type="project" value="UniProtKB-SubCell"/>
</dbReference>
<feature type="transmembrane region" description="Helical" evidence="6">
    <location>
        <begin position="103"/>
        <end position="125"/>
    </location>
</feature>
<dbReference type="Proteomes" id="UP000553193">
    <property type="component" value="Unassembled WGS sequence"/>
</dbReference>
<organism evidence="7 8">
    <name type="scientific">Roseococcus suduntuyensis</name>
    <dbReference type="NCBI Taxonomy" id="455361"/>
    <lineage>
        <taxon>Bacteria</taxon>
        <taxon>Pseudomonadati</taxon>
        <taxon>Pseudomonadota</taxon>
        <taxon>Alphaproteobacteria</taxon>
        <taxon>Acetobacterales</taxon>
        <taxon>Roseomonadaceae</taxon>
        <taxon>Roseococcus</taxon>
    </lineage>
</organism>
<keyword evidence="2 6" id="KW-0812">Transmembrane</keyword>
<evidence type="ECO:0000256" key="6">
    <source>
        <dbReference type="SAM" id="Phobius"/>
    </source>
</evidence>
<dbReference type="EMBL" id="JACIDJ010000001">
    <property type="protein sequence ID" value="MBB3897333.1"/>
    <property type="molecule type" value="Genomic_DNA"/>
</dbReference>
<dbReference type="Pfam" id="PF02674">
    <property type="entry name" value="Colicin_V"/>
    <property type="match status" value="1"/>
</dbReference>
<name>A0A840AA10_9PROT</name>
<gene>
    <name evidence="7" type="ORF">GGQ83_000759</name>
</gene>
<protein>
    <submittedName>
        <fullName evidence="7">Membrane protein required for colicin V production</fullName>
    </submittedName>
</protein>
<accession>A0A840AA10</accession>
<dbReference type="PANTHER" id="PTHR36926:SF1">
    <property type="entry name" value="COLICIN V PRODUCTION PROTEIN"/>
    <property type="match status" value="1"/>
</dbReference>
<proteinExistence type="predicted"/>
<dbReference type="InterPro" id="IPR003825">
    <property type="entry name" value="Colicin-V_CvpA"/>
</dbReference>
<comment type="caution">
    <text evidence="7">The sequence shown here is derived from an EMBL/GenBank/DDBJ whole genome shotgun (WGS) entry which is preliminary data.</text>
</comment>
<evidence type="ECO:0000313" key="8">
    <source>
        <dbReference type="Proteomes" id="UP000553193"/>
    </source>
</evidence>
<feature type="transmembrane region" description="Helical" evidence="6">
    <location>
        <begin position="6"/>
        <end position="24"/>
    </location>
</feature>
<evidence type="ECO:0000256" key="4">
    <source>
        <dbReference type="ARBA" id="ARBA00023136"/>
    </source>
</evidence>
<dbReference type="GO" id="GO:0009403">
    <property type="term" value="P:toxin biosynthetic process"/>
    <property type="evidence" value="ECO:0007669"/>
    <property type="project" value="InterPro"/>
</dbReference>